<feature type="binding site" evidence="2">
    <location>
        <position position="76"/>
    </location>
    <ligand>
        <name>Fe cation</name>
        <dbReference type="ChEBI" id="CHEBI:24875"/>
    </ligand>
</feature>
<comment type="similarity">
    <text evidence="1 3">Belongs to the pirin family.</text>
</comment>
<dbReference type="InterPro" id="IPR008778">
    <property type="entry name" value="Pirin_C_dom"/>
</dbReference>
<evidence type="ECO:0000313" key="6">
    <source>
        <dbReference type="EMBL" id="EAR22182.1"/>
    </source>
</evidence>
<feature type="binding site" evidence="2">
    <location>
        <position position="74"/>
    </location>
    <ligand>
        <name>Fe cation</name>
        <dbReference type="ChEBI" id="CHEBI:24875"/>
    </ligand>
</feature>
<dbReference type="PANTHER" id="PTHR13903">
    <property type="entry name" value="PIRIN-RELATED"/>
    <property type="match status" value="1"/>
</dbReference>
<evidence type="ECO:0000259" key="4">
    <source>
        <dbReference type="Pfam" id="PF02678"/>
    </source>
</evidence>
<dbReference type="HOGENOM" id="CLU_045717_5_1_6"/>
<keyword evidence="7" id="KW-1185">Reference proteome</keyword>
<dbReference type="SUPFAM" id="SSF51182">
    <property type="entry name" value="RmlC-like cupins"/>
    <property type="match status" value="1"/>
</dbReference>
<keyword evidence="2" id="KW-0408">Iron</keyword>
<dbReference type="AlphaFoldDB" id="A4BQ27"/>
<keyword evidence="2" id="KW-0479">Metal-binding</keyword>
<dbReference type="Proteomes" id="UP000003374">
    <property type="component" value="Unassembled WGS sequence"/>
</dbReference>
<feature type="binding site" evidence="2">
    <location>
        <position position="118"/>
    </location>
    <ligand>
        <name>Fe cation</name>
        <dbReference type="ChEBI" id="CHEBI:24875"/>
    </ligand>
</feature>
<dbReference type="InterPro" id="IPR003829">
    <property type="entry name" value="Pirin_N_dom"/>
</dbReference>
<dbReference type="eggNOG" id="COG1741">
    <property type="taxonomic scope" value="Bacteria"/>
</dbReference>
<dbReference type="PANTHER" id="PTHR13903:SF31">
    <property type="entry name" value="CUPIN-DOMAIN CONTAINING PROTEIN"/>
    <property type="match status" value="1"/>
</dbReference>
<dbReference type="CDD" id="cd02247">
    <property type="entry name" value="cupin_pirin_C"/>
    <property type="match status" value="1"/>
</dbReference>
<sequence length="310" mass="33162">MMTCFAESTMNVATDKIREVARVVTAHRQREGAGFMVRRPLPSHGFDAADPFLLLDEMGPVDYGPGEAVGAPDHPHRGFETVTYMIDGEFEHEDSAGHRGTLRPGDVQWMTAGAGIVHSEMPSARIREAGGRVHGFQIWVNLPARDKLMRPRYQELAAAAIPSATSGDGLARVSVIAGAALGAVAAIDTRTPIVFQDWTLEPGADVTVRLTTEQRGYVYVFEGAALLGDDATGVGEGQLAVLGDGGAARLRCHADAVAPARLLLLAGVPLHEPIARYGPFVMNTEEELRQAVQDFRAGKLGEITRSAEVS</sequence>
<dbReference type="InterPro" id="IPR011051">
    <property type="entry name" value="RmlC_Cupin_sf"/>
</dbReference>
<dbReference type="GO" id="GO:0046872">
    <property type="term" value="F:metal ion binding"/>
    <property type="evidence" value="ECO:0007669"/>
    <property type="project" value="UniProtKB-KW"/>
</dbReference>
<dbReference type="STRING" id="314278.NB231_04715"/>
<organism evidence="6 7">
    <name type="scientific">Nitrococcus mobilis Nb-231</name>
    <dbReference type="NCBI Taxonomy" id="314278"/>
    <lineage>
        <taxon>Bacteria</taxon>
        <taxon>Pseudomonadati</taxon>
        <taxon>Pseudomonadota</taxon>
        <taxon>Gammaproteobacteria</taxon>
        <taxon>Chromatiales</taxon>
        <taxon>Ectothiorhodospiraceae</taxon>
        <taxon>Nitrococcus</taxon>
    </lineage>
</organism>
<evidence type="ECO:0000256" key="2">
    <source>
        <dbReference type="PIRSR" id="PIRSR006232-1"/>
    </source>
</evidence>
<feature type="binding site" evidence="2">
    <location>
        <position position="120"/>
    </location>
    <ligand>
        <name>Fe cation</name>
        <dbReference type="ChEBI" id="CHEBI:24875"/>
    </ligand>
</feature>
<comment type="caution">
    <text evidence="6">The sequence shown here is derived from an EMBL/GenBank/DDBJ whole genome shotgun (WGS) entry which is preliminary data.</text>
</comment>
<gene>
    <name evidence="6" type="ORF">NB231_04715</name>
</gene>
<reference evidence="6 7" key="1">
    <citation type="submission" date="2006-02" db="EMBL/GenBank/DDBJ databases">
        <authorList>
            <person name="Waterbury J."/>
            <person name="Ferriera S."/>
            <person name="Johnson J."/>
            <person name="Kravitz S."/>
            <person name="Halpern A."/>
            <person name="Remington K."/>
            <person name="Beeson K."/>
            <person name="Tran B."/>
            <person name="Rogers Y.-H."/>
            <person name="Friedman R."/>
            <person name="Venter J.C."/>
        </authorList>
    </citation>
    <scope>NUCLEOTIDE SEQUENCE [LARGE SCALE GENOMIC DNA]</scope>
    <source>
        <strain evidence="6 7">Nb-231</strain>
    </source>
</reference>
<dbReference type="InterPro" id="IPR014710">
    <property type="entry name" value="RmlC-like_jellyroll"/>
</dbReference>
<feature type="domain" description="Pirin N-terminal" evidence="4">
    <location>
        <begin position="36"/>
        <end position="140"/>
    </location>
</feature>
<dbReference type="Pfam" id="PF05726">
    <property type="entry name" value="Pirin_C"/>
    <property type="match status" value="1"/>
</dbReference>
<evidence type="ECO:0000313" key="7">
    <source>
        <dbReference type="Proteomes" id="UP000003374"/>
    </source>
</evidence>
<dbReference type="Gene3D" id="2.60.120.10">
    <property type="entry name" value="Jelly Rolls"/>
    <property type="match status" value="2"/>
</dbReference>
<evidence type="ECO:0000256" key="3">
    <source>
        <dbReference type="RuleBase" id="RU003457"/>
    </source>
</evidence>
<dbReference type="Pfam" id="PF02678">
    <property type="entry name" value="Pirin"/>
    <property type="match status" value="1"/>
</dbReference>
<dbReference type="PIRSF" id="PIRSF006232">
    <property type="entry name" value="Pirin"/>
    <property type="match status" value="1"/>
</dbReference>
<name>A4BQ27_9GAMM</name>
<evidence type="ECO:0000256" key="1">
    <source>
        <dbReference type="ARBA" id="ARBA00008416"/>
    </source>
</evidence>
<feature type="domain" description="Pirin C-terminal" evidence="5">
    <location>
        <begin position="197"/>
        <end position="300"/>
    </location>
</feature>
<dbReference type="InterPro" id="IPR012093">
    <property type="entry name" value="Pirin"/>
</dbReference>
<evidence type="ECO:0000259" key="5">
    <source>
        <dbReference type="Pfam" id="PF05726"/>
    </source>
</evidence>
<accession>A4BQ27</accession>
<proteinExistence type="inferred from homology"/>
<comment type="cofactor">
    <cofactor evidence="2">
        <name>Fe cation</name>
        <dbReference type="ChEBI" id="CHEBI:24875"/>
    </cofactor>
    <text evidence="2">Binds 1 Fe cation per subunit.</text>
</comment>
<dbReference type="EMBL" id="AAOF01000004">
    <property type="protein sequence ID" value="EAR22182.1"/>
    <property type="molecule type" value="Genomic_DNA"/>
</dbReference>
<protein>
    <submittedName>
        <fullName evidence="6">Pirin-like protein</fullName>
    </submittedName>
</protein>
<dbReference type="CDD" id="cd02909">
    <property type="entry name" value="cupin_pirin_N"/>
    <property type="match status" value="1"/>
</dbReference>